<comment type="caution">
    <text evidence="3">The sequence shown here is derived from an EMBL/GenBank/DDBJ whole genome shotgun (WGS) entry which is preliminary data.</text>
</comment>
<sequence>MGSSPLVALLFVTMLATAGSVQASDSVTFTIANNCPFTVWPAARSNAAYPELSETSFTLEQGESTTLQVPGDWAGSIWGRTSCSKNPLGNFVCATGDFNSSSVQLVDVGKRPALPVTLANFHLFHPGGEDVYEVNVADGYNLPMIIRPQRGTGNACISAGCVQDLNSVCPHELRVFGDDGVTTVACKSACLAFGPWAYCCSDCVSNSYGQFFKDACPRARNHLFDDSINLFSCVDADYLITFCPANPFGQVPRVSGSKPNIIKENRPILPSTSLGTSAYFSRGGLSPLVHSVLSVSNIKNYVPATLDFSNFLVWQSLMYTVFHSHRVVHHVDGSVEPPASTLPDESDTLLPNPMFLSWQQIDSSIVSWIFATVSPDILNHLVRPGVVQTARDVWVAVENLFHAHVNARYMEYRSIPK</sequence>
<dbReference type="SMART" id="SM00205">
    <property type="entry name" value="THN"/>
    <property type="match status" value="1"/>
</dbReference>
<dbReference type="Proteomes" id="UP001141552">
    <property type="component" value="Unassembled WGS sequence"/>
</dbReference>
<organism evidence="3 4">
    <name type="scientific">Turnera subulata</name>
    <dbReference type="NCBI Taxonomy" id="218843"/>
    <lineage>
        <taxon>Eukaryota</taxon>
        <taxon>Viridiplantae</taxon>
        <taxon>Streptophyta</taxon>
        <taxon>Embryophyta</taxon>
        <taxon>Tracheophyta</taxon>
        <taxon>Spermatophyta</taxon>
        <taxon>Magnoliopsida</taxon>
        <taxon>eudicotyledons</taxon>
        <taxon>Gunneridae</taxon>
        <taxon>Pentapetalae</taxon>
        <taxon>rosids</taxon>
        <taxon>fabids</taxon>
        <taxon>Malpighiales</taxon>
        <taxon>Passifloraceae</taxon>
        <taxon>Turnera</taxon>
    </lineage>
</organism>
<dbReference type="InterPro" id="IPR001938">
    <property type="entry name" value="Thaumatin"/>
</dbReference>
<reference evidence="3" key="1">
    <citation type="submission" date="2022-02" db="EMBL/GenBank/DDBJ databases">
        <authorList>
            <person name="Henning P.M."/>
            <person name="McCubbin A.G."/>
            <person name="Shore J.S."/>
        </authorList>
    </citation>
    <scope>NUCLEOTIDE SEQUENCE</scope>
    <source>
        <strain evidence="3">F60SS</strain>
        <tissue evidence="3">Leaves</tissue>
    </source>
</reference>
<dbReference type="InterPro" id="IPR037176">
    <property type="entry name" value="Osmotin/thaumatin-like_sf"/>
</dbReference>
<evidence type="ECO:0000256" key="1">
    <source>
        <dbReference type="ARBA" id="ARBA00010607"/>
    </source>
</evidence>
<dbReference type="FunFam" id="2.60.110.10:FF:000004">
    <property type="entry name" value="THAUMATIN-LIKE PROTEIN 1"/>
    <property type="match status" value="1"/>
</dbReference>
<feature type="signal peptide" evidence="2">
    <location>
        <begin position="1"/>
        <end position="23"/>
    </location>
</feature>
<accession>A0A9Q0FEA2</accession>
<reference evidence="3" key="2">
    <citation type="journal article" date="2023" name="Plants (Basel)">
        <title>Annotation of the Turnera subulata (Passifloraceae) Draft Genome Reveals the S-Locus Evolved after the Divergence of Turneroideae from Passifloroideae in a Stepwise Manner.</title>
        <authorList>
            <person name="Henning P.M."/>
            <person name="Roalson E.H."/>
            <person name="Mir W."/>
            <person name="McCubbin A.G."/>
            <person name="Shore J.S."/>
        </authorList>
    </citation>
    <scope>NUCLEOTIDE SEQUENCE</scope>
    <source>
        <strain evidence="3">F60SS</strain>
    </source>
</reference>
<dbReference type="SUPFAM" id="SSF49870">
    <property type="entry name" value="Osmotin, thaumatin-like protein"/>
    <property type="match status" value="1"/>
</dbReference>
<evidence type="ECO:0000313" key="3">
    <source>
        <dbReference type="EMBL" id="KAJ4829893.1"/>
    </source>
</evidence>
<evidence type="ECO:0008006" key="5">
    <source>
        <dbReference type="Google" id="ProtNLM"/>
    </source>
</evidence>
<dbReference type="PANTHER" id="PTHR31048">
    <property type="entry name" value="OS03G0233200 PROTEIN"/>
    <property type="match status" value="1"/>
</dbReference>
<dbReference type="AlphaFoldDB" id="A0A9Q0FEA2"/>
<evidence type="ECO:0000313" key="4">
    <source>
        <dbReference type="Proteomes" id="UP001141552"/>
    </source>
</evidence>
<name>A0A9Q0FEA2_9ROSI</name>
<dbReference type="EMBL" id="JAKUCV010005784">
    <property type="protein sequence ID" value="KAJ4829893.1"/>
    <property type="molecule type" value="Genomic_DNA"/>
</dbReference>
<protein>
    <recommendedName>
        <fullName evidence="5">Thaumatin-like protein</fullName>
    </recommendedName>
</protein>
<dbReference type="Gene3D" id="2.60.110.10">
    <property type="entry name" value="Thaumatin"/>
    <property type="match status" value="1"/>
</dbReference>
<proteinExistence type="inferred from homology"/>
<feature type="chain" id="PRO_5040499770" description="Thaumatin-like protein" evidence="2">
    <location>
        <begin position="24"/>
        <end position="417"/>
    </location>
</feature>
<keyword evidence="2" id="KW-0732">Signal</keyword>
<gene>
    <name evidence="3" type="ORF">Tsubulata_013155</name>
</gene>
<dbReference type="Pfam" id="PF00314">
    <property type="entry name" value="Thaumatin"/>
    <property type="match status" value="1"/>
</dbReference>
<dbReference type="OrthoDB" id="430315at2759"/>
<comment type="similarity">
    <text evidence="1">Belongs to the thaumatin family.</text>
</comment>
<keyword evidence="4" id="KW-1185">Reference proteome</keyword>
<dbReference type="PRINTS" id="PR00347">
    <property type="entry name" value="THAUMATIN"/>
</dbReference>
<dbReference type="PROSITE" id="PS51367">
    <property type="entry name" value="THAUMATIN_2"/>
    <property type="match status" value="1"/>
</dbReference>
<evidence type="ECO:0000256" key="2">
    <source>
        <dbReference type="SAM" id="SignalP"/>
    </source>
</evidence>